<sequence length="429" mass="47202">MEKSEKSQVRVGIIHAYPTTYLIKTLQKAGCKLVFFVPHRPAFDCSDLEAVIEVPLHQPSVVVEKVADYHQKHPFDVLLPVYEGATAITAKASEILGLRGVKFSGAQASRNKYLAYQRWYKKGIPVPTTVAIPDPNCGWREIENHIGYPAIIKLSDSMNSQGVIKVASRDDYLDGVQYLLKMLERPVDLDLKTDRNRLAYGTSEVKIIAQEYCTGTEVAVDCIVTQGKCQILGIFEKAPATGPYFAEKMSISPTSLSPQEVEQISKIATDAVLALTADGTSAAHVEIRFTNDGPKVLEAGIRPGGAYTVASVEYLTKINPYVELLNVLLGKKLSEICSNGKAILYGGIVIPKSGVLTKVQGLDIFESISELLDVQILNQLGERVYCLPESAQPHFAYYLIGGESREEVLNKHYLIQESIHLDISESENS</sequence>
<name>A0A6H9GKQ3_MICAE</name>
<evidence type="ECO:0000256" key="2">
    <source>
        <dbReference type="ARBA" id="ARBA00022741"/>
    </source>
</evidence>
<evidence type="ECO:0000313" key="7">
    <source>
        <dbReference type="Proteomes" id="UP000438874"/>
    </source>
</evidence>
<evidence type="ECO:0000313" key="6">
    <source>
        <dbReference type="EMBL" id="GCL48180.1"/>
    </source>
</evidence>
<dbReference type="SUPFAM" id="SSF56059">
    <property type="entry name" value="Glutathione synthetase ATP-binding domain-like"/>
    <property type="match status" value="1"/>
</dbReference>
<evidence type="ECO:0000256" key="1">
    <source>
        <dbReference type="ARBA" id="ARBA00022598"/>
    </source>
</evidence>
<dbReference type="PROSITE" id="PS50975">
    <property type="entry name" value="ATP_GRASP"/>
    <property type="match status" value="1"/>
</dbReference>
<dbReference type="Gene3D" id="3.30.470.20">
    <property type="entry name" value="ATP-grasp fold, B domain"/>
    <property type="match status" value="1"/>
</dbReference>
<gene>
    <name evidence="6" type="primary">bacD</name>
    <name evidence="6" type="ORF">NIES3787_38950</name>
</gene>
<keyword evidence="1 6" id="KW-0436">Ligase</keyword>
<dbReference type="GO" id="GO:0016874">
    <property type="term" value="F:ligase activity"/>
    <property type="evidence" value="ECO:0007669"/>
    <property type="project" value="UniProtKB-KW"/>
</dbReference>
<feature type="domain" description="ATP-grasp" evidence="5">
    <location>
        <begin position="116"/>
        <end position="329"/>
    </location>
</feature>
<accession>A0A6H9GKQ3</accession>
<dbReference type="RefSeq" id="WP_159250599.1">
    <property type="nucleotide sequence ID" value="NZ_BJCH01000089.1"/>
</dbReference>
<dbReference type="GO" id="GO:0046872">
    <property type="term" value="F:metal ion binding"/>
    <property type="evidence" value="ECO:0007669"/>
    <property type="project" value="InterPro"/>
</dbReference>
<organism evidence="6 7">
    <name type="scientific">Microcystis aeruginosa NIES-3787</name>
    <dbReference type="NCBI Taxonomy" id="2517782"/>
    <lineage>
        <taxon>Bacteria</taxon>
        <taxon>Bacillati</taxon>
        <taxon>Cyanobacteriota</taxon>
        <taxon>Cyanophyceae</taxon>
        <taxon>Oscillatoriophycideae</taxon>
        <taxon>Chroococcales</taxon>
        <taxon>Microcystaceae</taxon>
        <taxon>Microcystis</taxon>
    </lineage>
</organism>
<evidence type="ECO:0000256" key="4">
    <source>
        <dbReference type="PROSITE-ProRule" id="PRU00409"/>
    </source>
</evidence>
<comment type="caution">
    <text evidence="6">The sequence shown here is derived from an EMBL/GenBank/DDBJ whole genome shotgun (WGS) entry which is preliminary data.</text>
</comment>
<reference evidence="6 7" key="1">
    <citation type="submission" date="2019-02" db="EMBL/GenBank/DDBJ databases">
        <title>Draft genome sequence of Arthrospira platensis NIES-3787.</title>
        <authorList>
            <person name="Yamaguchi H."/>
            <person name="Suzuki S."/>
            <person name="Kawachi M."/>
        </authorList>
    </citation>
    <scope>NUCLEOTIDE SEQUENCE [LARGE SCALE GENOMIC DNA]</scope>
    <source>
        <strain evidence="6 7">NIES-3787</strain>
    </source>
</reference>
<dbReference type="Gene3D" id="3.40.50.20">
    <property type="match status" value="1"/>
</dbReference>
<dbReference type="PANTHER" id="PTHR43585">
    <property type="entry name" value="FUMIPYRROLE BIOSYNTHESIS PROTEIN C"/>
    <property type="match status" value="1"/>
</dbReference>
<keyword evidence="2 4" id="KW-0547">Nucleotide-binding</keyword>
<dbReference type="InterPro" id="IPR052032">
    <property type="entry name" value="ATP-dep_AA_Ligase"/>
</dbReference>
<dbReference type="InterPro" id="IPR011761">
    <property type="entry name" value="ATP-grasp"/>
</dbReference>
<keyword evidence="3 4" id="KW-0067">ATP-binding</keyword>
<evidence type="ECO:0000259" key="5">
    <source>
        <dbReference type="PROSITE" id="PS50975"/>
    </source>
</evidence>
<dbReference type="Pfam" id="PF13535">
    <property type="entry name" value="ATP-grasp_4"/>
    <property type="match status" value="1"/>
</dbReference>
<dbReference type="AlphaFoldDB" id="A0A6H9GKQ3"/>
<dbReference type="EMBL" id="BJCH01000089">
    <property type="protein sequence ID" value="GCL48180.1"/>
    <property type="molecule type" value="Genomic_DNA"/>
</dbReference>
<proteinExistence type="predicted"/>
<dbReference type="Proteomes" id="UP000438874">
    <property type="component" value="Unassembled WGS sequence"/>
</dbReference>
<protein>
    <submittedName>
        <fullName evidence="6">Alanine--anticapsin ligase</fullName>
    </submittedName>
</protein>
<evidence type="ECO:0000256" key="3">
    <source>
        <dbReference type="ARBA" id="ARBA00022840"/>
    </source>
</evidence>
<dbReference type="GO" id="GO:0005524">
    <property type="term" value="F:ATP binding"/>
    <property type="evidence" value="ECO:0007669"/>
    <property type="project" value="UniProtKB-UniRule"/>
</dbReference>
<dbReference type="PANTHER" id="PTHR43585:SF2">
    <property type="entry name" value="ATP-GRASP ENZYME FSQD"/>
    <property type="match status" value="1"/>
</dbReference>